<organism evidence="2 3">
    <name type="scientific">Cladorrhinum samala</name>
    <dbReference type="NCBI Taxonomy" id="585594"/>
    <lineage>
        <taxon>Eukaryota</taxon>
        <taxon>Fungi</taxon>
        <taxon>Dikarya</taxon>
        <taxon>Ascomycota</taxon>
        <taxon>Pezizomycotina</taxon>
        <taxon>Sordariomycetes</taxon>
        <taxon>Sordariomycetidae</taxon>
        <taxon>Sordariales</taxon>
        <taxon>Podosporaceae</taxon>
        <taxon>Cladorrhinum</taxon>
    </lineage>
</organism>
<name>A0AAV9HNN4_9PEZI</name>
<protein>
    <recommendedName>
        <fullName evidence="4">AA1-like domain-containing protein</fullName>
    </recommendedName>
</protein>
<reference evidence="2" key="1">
    <citation type="journal article" date="2023" name="Mol. Phylogenet. Evol.">
        <title>Genome-scale phylogeny and comparative genomics of the fungal order Sordariales.</title>
        <authorList>
            <person name="Hensen N."/>
            <person name="Bonometti L."/>
            <person name="Westerberg I."/>
            <person name="Brannstrom I.O."/>
            <person name="Guillou S."/>
            <person name="Cros-Aarteil S."/>
            <person name="Calhoun S."/>
            <person name="Haridas S."/>
            <person name="Kuo A."/>
            <person name="Mondo S."/>
            <person name="Pangilinan J."/>
            <person name="Riley R."/>
            <person name="LaButti K."/>
            <person name="Andreopoulos B."/>
            <person name="Lipzen A."/>
            <person name="Chen C."/>
            <person name="Yan M."/>
            <person name="Daum C."/>
            <person name="Ng V."/>
            <person name="Clum A."/>
            <person name="Steindorff A."/>
            <person name="Ohm R.A."/>
            <person name="Martin F."/>
            <person name="Silar P."/>
            <person name="Natvig D.O."/>
            <person name="Lalanne C."/>
            <person name="Gautier V."/>
            <person name="Ament-Velasquez S.L."/>
            <person name="Kruys A."/>
            <person name="Hutchinson M.I."/>
            <person name="Powell A.J."/>
            <person name="Barry K."/>
            <person name="Miller A.N."/>
            <person name="Grigoriev I.V."/>
            <person name="Debuchy R."/>
            <person name="Gladieux P."/>
            <person name="Hiltunen Thoren M."/>
            <person name="Johannesson H."/>
        </authorList>
    </citation>
    <scope>NUCLEOTIDE SEQUENCE</scope>
    <source>
        <strain evidence="2">PSN324</strain>
    </source>
</reference>
<feature type="signal peptide" evidence="1">
    <location>
        <begin position="1"/>
        <end position="17"/>
    </location>
</feature>
<reference evidence="2" key="2">
    <citation type="submission" date="2023-06" db="EMBL/GenBank/DDBJ databases">
        <authorList>
            <consortium name="Lawrence Berkeley National Laboratory"/>
            <person name="Mondo S.J."/>
            <person name="Hensen N."/>
            <person name="Bonometti L."/>
            <person name="Westerberg I."/>
            <person name="Brannstrom I.O."/>
            <person name="Guillou S."/>
            <person name="Cros-Aarteil S."/>
            <person name="Calhoun S."/>
            <person name="Haridas S."/>
            <person name="Kuo A."/>
            <person name="Pangilinan J."/>
            <person name="Riley R."/>
            <person name="Labutti K."/>
            <person name="Andreopoulos B."/>
            <person name="Lipzen A."/>
            <person name="Chen C."/>
            <person name="Yanf M."/>
            <person name="Daum C."/>
            <person name="Ng V."/>
            <person name="Clum A."/>
            <person name="Steindorff A."/>
            <person name="Ohm R."/>
            <person name="Martin F."/>
            <person name="Silar P."/>
            <person name="Natvig D."/>
            <person name="Lalanne C."/>
            <person name="Gautier V."/>
            <person name="Ament-Velasquez S.L."/>
            <person name="Kruys A."/>
            <person name="Hutchinson M.I."/>
            <person name="Powell A.J."/>
            <person name="Barry K."/>
            <person name="Miller A.N."/>
            <person name="Grigoriev I.V."/>
            <person name="Debuchy R."/>
            <person name="Gladieux P."/>
            <person name="Thoren M.H."/>
            <person name="Johannesson H."/>
        </authorList>
    </citation>
    <scope>NUCLEOTIDE SEQUENCE</scope>
    <source>
        <strain evidence="2">PSN324</strain>
    </source>
</reference>
<keyword evidence="1" id="KW-0732">Signal</keyword>
<evidence type="ECO:0000313" key="3">
    <source>
        <dbReference type="Proteomes" id="UP001321749"/>
    </source>
</evidence>
<evidence type="ECO:0008006" key="4">
    <source>
        <dbReference type="Google" id="ProtNLM"/>
    </source>
</evidence>
<keyword evidence="3" id="KW-1185">Reference proteome</keyword>
<evidence type="ECO:0000313" key="2">
    <source>
        <dbReference type="EMBL" id="KAK4461948.1"/>
    </source>
</evidence>
<dbReference type="EMBL" id="MU864980">
    <property type="protein sequence ID" value="KAK4461948.1"/>
    <property type="molecule type" value="Genomic_DNA"/>
</dbReference>
<feature type="chain" id="PRO_5043945133" description="AA1-like domain-containing protein" evidence="1">
    <location>
        <begin position="18"/>
        <end position="192"/>
    </location>
</feature>
<evidence type="ECO:0000256" key="1">
    <source>
        <dbReference type="SAM" id="SignalP"/>
    </source>
</evidence>
<accession>A0AAV9HNN4</accession>
<dbReference type="AlphaFoldDB" id="A0AAV9HNN4"/>
<dbReference type="Proteomes" id="UP001321749">
    <property type="component" value="Unassembled WGS sequence"/>
</dbReference>
<sequence>MLLTNYLLASLFGLGAAASPVLSGQQSESGRSCTVDTFKNITSFILREYQIDTVTAGDQTQLRGTLGIENPGTGDIYRLDRIPISVGGGVWSVCRPGIDAPLPSQLARCQYLLERRSKRIGFRFQWYCDDKDASHPLLFDATVIGELPTEVCVAKSEAADGVTQTCRLAADAGQVLLSVENIYWEPVSGDGQ</sequence>
<comment type="caution">
    <text evidence="2">The sequence shown here is derived from an EMBL/GenBank/DDBJ whole genome shotgun (WGS) entry which is preliminary data.</text>
</comment>
<proteinExistence type="predicted"/>
<gene>
    <name evidence="2" type="ORF">QBC42DRAFT_346745</name>
</gene>